<feature type="region of interest" description="Disordered" evidence="1">
    <location>
        <begin position="19"/>
        <end position="40"/>
    </location>
</feature>
<feature type="signal peptide" evidence="2">
    <location>
        <begin position="1"/>
        <end position="16"/>
    </location>
</feature>
<evidence type="ECO:0000313" key="4">
    <source>
        <dbReference type="Proteomes" id="UP000664521"/>
    </source>
</evidence>
<evidence type="ECO:0000256" key="2">
    <source>
        <dbReference type="SAM" id="SignalP"/>
    </source>
</evidence>
<reference evidence="3" key="1">
    <citation type="submission" date="2021-03" db="EMBL/GenBank/DDBJ databases">
        <authorList>
            <person name="Tagirdzhanova G."/>
        </authorList>
    </citation>
    <scope>NUCLEOTIDE SEQUENCE</scope>
</reference>
<keyword evidence="2" id="KW-0732">Signal</keyword>
<comment type="caution">
    <text evidence="3">The sequence shown here is derived from an EMBL/GenBank/DDBJ whole genome shotgun (WGS) entry which is preliminary data.</text>
</comment>
<dbReference type="AlphaFoldDB" id="A0A8H3FR97"/>
<dbReference type="Proteomes" id="UP000664521">
    <property type="component" value="Unassembled WGS sequence"/>
</dbReference>
<evidence type="ECO:0000256" key="1">
    <source>
        <dbReference type="SAM" id="MobiDB-lite"/>
    </source>
</evidence>
<gene>
    <name evidence="3" type="ORF">HETSPECPRED_007308</name>
</gene>
<keyword evidence="4" id="KW-1185">Reference proteome</keyword>
<dbReference type="EMBL" id="CAJPDS010000050">
    <property type="protein sequence ID" value="CAF9929179.1"/>
    <property type="molecule type" value="Genomic_DNA"/>
</dbReference>
<name>A0A8H3FR97_9LECA</name>
<sequence>MKSITLLLPLTLLTTALTPHQQQQQSQQPQNLSLPLPLLPSLTTPPRATSTCYVPGGNIRAQALLSDCYTAIRLVLAERSILIPQRFTPRPPPSSPNPNPNPNIMHVPFYKKYNTCMFVLDTADPTQEQEFLLIRAAYLAAELVQPCVARQKTPLGGRTLINIGGFFVAVIGSGEGTGEEDGIGAVLGGLREGGGNGTRAIMRELRGGV</sequence>
<dbReference type="OrthoDB" id="5351423at2759"/>
<organism evidence="3 4">
    <name type="scientific">Heterodermia speciosa</name>
    <dbReference type="NCBI Taxonomy" id="116794"/>
    <lineage>
        <taxon>Eukaryota</taxon>
        <taxon>Fungi</taxon>
        <taxon>Dikarya</taxon>
        <taxon>Ascomycota</taxon>
        <taxon>Pezizomycotina</taxon>
        <taxon>Lecanoromycetes</taxon>
        <taxon>OSLEUM clade</taxon>
        <taxon>Lecanoromycetidae</taxon>
        <taxon>Caliciales</taxon>
        <taxon>Physciaceae</taxon>
        <taxon>Heterodermia</taxon>
    </lineage>
</organism>
<protein>
    <submittedName>
        <fullName evidence="3">Uncharacterized protein</fullName>
    </submittedName>
</protein>
<feature type="chain" id="PRO_5034361726" evidence="2">
    <location>
        <begin position="17"/>
        <end position="209"/>
    </location>
</feature>
<evidence type="ECO:0000313" key="3">
    <source>
        <dbReference type="EMBL" id="CAF9929179.1"/>
    </source>
</evidence>
<accession>A0A8H3FR97</accession>
<proteinExistence type="predicted"/>